<name>A0A1D2J4P6_PARBR</name>
<organism evidence="2 3">
    <name type="scientific">Paracoccidioides brasiliensis</name>
    <dbReference type="NCBI Taxonomy" id="121759"/>
    <lineage>
        <taxon>Eukaryota</taxon>
        <taxon>Fungi</taxon>
        <taxon>Dikarya</taxon>
        <taxon>Ascomycota</taxon>
        <taxon>Pezizomycotina</taxon>
        <taxon>Eurotiomycetes</taxon>
        <taxon>Eurotiomycetidae</taxon>
        <taxon>Onygenales</taxon>
        <taxon>Ajellomycetaceae</taxon>
        <taxon>Paracoccidioides</taxon>
    </lineage>
</organism>
<dbReference type="EMBL" id="LZYO01000527">
    <property type="protein sequence ID" value="ODH13282.1"/>
    <property type="molecule type" value="Genomic_DNA"/>
</dbReference>
<proteinExistence type="predicted"/>
<accession>A0A1D2J4P6</accession>
<evidence type="ECO:0000256" key="1">
    <source>
        <dbReference type="SAM" id="Phobius"/>
    </source>
</evidence>
<evidence type="ECO:0000313" key="3">
    <source>
        <dbReference type="Proteomes" id="UP000242814"/>
    </source>
</evidence>
<feature type="transmembrane region" description="Helical" evidence="1">
    <location>
        <begin position="208"/>
        <end position="231"/>
    </location>
</feature>
<dbReference type="VEuPathDB" id="FungiDB:PADG_11589"/>
<reference evidence="2 3" key="1">
    <citation type="submission" date="2016-06" db="EMBL/GenBank/DDBJ databases">
        <authorList>
            <person name="Kjaerup R.B."/>
            <person name="Dalgaard T.S."/>
            <person name="Juul-Madsen H.R."/>
        </authorList>
    </citation>
    <scope>NUCLEOTIDE SEQUENCE [LARGE SCALE GENOMIC DNA]</scope>
    <source>
        <strain evidence="2 3">Pb300</strain>
    </source>
</reference>
<keyword evidence="1" id="KW-1133">Transmembrane helix</keyword>
<dbReference type="Proteomes" id="UP000242814">
    <property type="component" value="Unassembled WGS sequence"/>
</dbReference>
<dbReference type="AlphaFoldDB" id="A0A1D2J4P6"/>
<evidence type="ECO:0000313" key="2">
    <source>
        <dbReference type="EMBL" id="ODH13282.1"/>
    </source>
</evidence>
<keyword evidence="1" id="KW-0812">Transmembrane</keyword>
<comment type="caution">
    <text evidence="2">The sequence shown here is derived from an EMBL/GenBank/DDBJ whole genome shotgun (WGS) entry which is preliminary data.</text>
</comment>
<gene>
    <name evidence="2" type="ORF">ACO22_07415</name>
</gene>
<protein>
    <submittedName>
        <fullName evidence="2">Uncharacterized protein</fullName>
    </submittedName>
</protein>
<keyword evidence="1" id="KW-0472">Membrane</keyword>
<sequence length="294" mass="32297">MNIELDTVLASQGGVLPGRMVSLKPPIPNVSATQLLLFNLVFRDLELTNAADTLLPTMHYLTSGGIGRSRSELADIEAPKTNLLSSLSTQSSTLPEKPLPSTFLMQLEDKIETSLLTSGPRIRNHASEALRQDFLTLDIQSQLEPAFISNNLQGIVPRAASSATTTNYITLAPSLLSGTTTAAVTDVFISWTIDGIDALIRSTSGRPIWTTFLIITTLAILFLISVLIVEVTDFLWTFARSGLSWLRSNCSWWRRQRAIRLSGAERRLIAVPTADSDEKRVGKSYVEFCEVELC</sequence>